<feature type="compositionally biased region" description="Polar residues" evidence="5">
    <location>
        <begin position="416"/>
        <end position="435"/>
    </location>
</feature>
<reference evidence="7 8" key="1">
    <citation type="submission" date="2023-11" db="EMBL/GenBank/DDBJ databases">
        <title>Halocaridina rubra genome assembly.</title>
        <authorList>
            <person name="Smith C."/>
        </authorList>
    </citation>
    <scope>NUCLEOTIDE SEQUENCE [LARGE SCALE GENOMIC DNA]</scope>
    <source>
        <strain evidence="7">EP-1</strain>
        <tissue evidence="7">Whole</tissue>
    </source>
</reference>
<evidence type="ECO:0000256" key="2">
    <source>
        <dbReference type="ARBA" id="ARBA00022692"/>
    </source>
</evidence>
<keyword evidence="3 6" id="KW-1133">Transmembrane helix</keyword>
<dbReference type="AlphaFoldDB" id="A0AAN8WLF2"/>
<evidence type="ECO:0000256" key="6">
    <source>
        <dbReference type="SAM" id="Phobius"/>
    </source>
</evidence>
<comment type="subcellular location">
    <subcellularLocation>
        <location evidence="1">Membrane</location>
        <topology evidence="1">Multi-pass membrane protein</topology>
    </subcellularLocation>
</comment>
<feature type="region of interest" description="Disordered" evidence="5">
    <location>
        <begin position="414"/>
        <end position="439"/>
    </location>
</feature>
<gene>
    <name evidence="7" type="ORF">SK128_013569</name>
</gene>
<dbReference type="InterPro" id="IPR036259">
    <property type="entry name" value="MFS_trans_sf"/>
</dbReference>
<dbReference type="PANTHER" id="PTHR23507:SF1">
    <property type="entry name" value="FI18259P1-RELATED"/>
    <property type="match status" value="1"/>
</dbReference>
<protein>
    <submittedName>
        <fullName evidence="7">Uncharacterized protein</fullName>
    </submittedName>
</protein>
<feature type="transmembrane region" description="Helical" evidence="6">
    <location>
        <begin position="34"/>
        <end position="54"/>
    </location>
</feature>
<comment type="caution">
    <text evidence="7">The sequence shown here is derived from an EMBL/GenBank/DDBJ whole genome shotgun (WGS) entry which is preliminary data.</text>
</comment>
<feature type="transmembrane region" description="Helical" evidence="6">
    <location>
        <begin position="569"/>
        <end position="590"/>
    </location>
</feature>
<keyword evidence="8" id="KW-1185">Reference proteome</keyword>
<proteinExistence type="predicted"/>
<dbReference type="Proteomes" id="UP001381693">
    <property type="component" value="Unassembled WGS sequence"/>
</dbReference>
<feature type="transmembrane region" description="Helical" evidence="6">
    <location>
        <begin position="512"/>
        <end position="531"/>
    </location>
</feature>
<feature type="transmembrane region" description="Helical" evidence="6">
    <location>
        <begin position="602"/>
        <end position="621"/>
    </location>
</feature>
<accession>A0AAN8WLF2</accession>
<dbReference type="GO" id="GO:0022857">
    <property type="term" value="F:transmembrane transporter activity"/>
    <property type="evidence" value="ECO:0007669"/>
    <property type="project" value="TreeGrafter"/>
</dbReference>
<organism evidence="7 8">
    <name type="scientific">Halocaridina rubra</name>
    <name type="common">Hawaiian red shrimp</name>
    <dbReference type="NCBI Taxonomy" id="373956"/>
    <lineage>
        <taxon>Eukaryota</taxon>
        <taxon>Metazoa</taxon>
        <taxon>Ecdysozoa</taxon>
        <taxon>Arthropoda</taxon>
        <taxon>Crustacea</taxon>
        <taxon>Multicrustacea</taxon>
        <taxon>Malacostraca</taxon>
        <taxon>Eumalacostraca</taxon>
        <taxon>Eucarida</taxon>
        <taxon>Decapoda</taxon>
        <taxon>Pleocyemata</taxon>
        <taxon>Caridea</taxon>
        <taxon>Atyoidea</taxon>
        <taxon>Atyidae</taxon>
        <taxon>Halocaridina</taxon>
    </lineage>
</organism>
<evidence type="ECO:0000313" key="8">
    <source>
        <dbReference type="Proteomes" id="UP001381693"/>
    </source>
</evidence>
<feature type="transmembrane region" description="Helical" evidence="6">
    <location>
        <begin position="9"/>
        <end position="28"/>
    </location>
</feature>
<evidence type="ECO:0000256" key="3">
    <source>
        <dbReference type="ARBA" id="ARBA00022989"/>
    </source>
</evidence>
<dbReference type="SUPFAM" id="SSF103473">
    <property type="entry name" value="MFS general substrate transporter"/>
    <property type="match status" value="1"/>
</dbReference>
<name>A0AAN8WLF2_HALRR</name>
<dbReference type="Gene3D" id="1.20.1250.20">
    <property type="entry name" value="MFS general substrate transporter like domains"/>
    <property type="match status" value="1"/>
</dbReference>
<feature type="transmembrane region" description="Helical" evidence="6">
    <location>
        <begin position="543"/>
        <end position="563"/>
    </location>
</feature>
<dbReference type="EMBL" id="JAXCGZ010017313">
    <property type="protein sequence ID" value="KAK7068307.1"/>
    <property type="molecule type" value="Genomic_DNA"/>
</dbReference>
<evidence type="ECO:0000256" key="5">
    <source>
        <dbReference type="SAM" id="MobiDB-lite"/>
    </source>
</evidence>
<sequence length="657" mass="72653">MRLSAIEASVYLGAATSLFTTYFATRYLTTNYSLLFIGVEVGFILSFFYALCILREDVKNEYAHLSYSYDDLDGHFRGNKSMPYYGSIRGVSQATYQQQLPRNKVSKDGKNYEDANKVDTVPSVQIEECSTSSGSHSDGTSVGQLNSNHSENLCADQYDSCMPLAKEDTKSVKSIYGTPPTVRVNDEEIISKLKGDTFANNALPGHLKSLHISQAAAATGSIVSVYGTPPDKLSIADVPTLMANTATHQDQAEDIRVHNTEKETSNETEWDLPNGVLKQSARKCTIDKGLDKESNHQSILDAATVPNLMASTITICSQIETGKSRKKTPTGNIGKYHKFHPAYASDSILNNKSISEQQTLVGKRLHGDSYEKNPFKDDFGFHGTTDVFCKSTSTPDSLNNCLFDENVSQDRRITGRTRQSTNSSMNRDSQIYNQDGTHDTVDGGREHSCCGGIIKKFTDAVVTTFRPREDGKRSMVIADVVANFFVSLIFIVEYDNVYVYLNSELNWHYSRFAVYYGIKCAVDGISLLLILPILRYCFKLKDATLGIMGGVSRIAFFVMLALLTSSKQVYVVPLIAMFGQYLFVSARAIMSSLVEEEEQGRVFTVLCSVEQLALFIGALAFDNLFSFTLGKKMPGVTFLVAGFTTLVPTLIFGYLNK</sequence>
<dbReference type="GO" id="GO:0016020">
    <property type="term" value="C:membrane"/>
    <property type="evidence" value="ECO:0007669"/>
    <property type="project" value="UniProtKB-SubCell"/>
</dbReference>
<dbReference type="PANTHER" id="PTHR23507">
    <property type="entry name" value="ZGC:174356"/>
    <property type="match status" value="1"/>
</dbReference>
<evidence type="ECO:0000256" key="1">
    <source>
        <dbReference type="ARBA" id="ARBA00004141"/>
    </source>
</evidence>
<evidence type="ECO:0000313" key="7">
    <source>
        <dbReference type="EMBL" id="KAK7068307.1"/>
    </source>
</evidence>
<evidence type="ECO:0000256" key="4">
    <source>
        <dbReference type="ARBA" id="ARBA00023136"/>
    </source>
</evidence>
<keyword evidence="2 6" id="KW-0812">Transmembrane</keyword>
<keyword evidence="4 6" id="KW-0472">Membrane</keyword>
<feature type="transmembrane region" description="Helical" evidence="6">
    <location>
        <begin position="633"/>
        <end position="655"/>
    </location>
</feature>
<feature type="transmembrane region" description="Helical" evidence="6">
    <location>
        <begin position="475"/>
        <end position="492"/>
    </location>
</feature>